<feature type="transmembrane region" description="Helical" evidence="6">
    <location>
        <begin position="213"/>
        <end position="231"/>
    </location>
</feature>
<dbReference type="OrthoDB" id="268400at2759"/>
<feature type="transmembrane region" description="Helical" evidence="6">
    <location>
        <begin position="368"/>
        <end position="387"/>
    </location>
</feature>
<dbReference type="GO" id="GO:0022857">
    <property type="term" value="F:transmembrane transporter activity"/>
    <property type="evidence" value="ECO:0007669"/>
    <property type="project" value="InterPro"/>
</dbReference>
<dbReference type="SUPFAM" id="SSF103473">
    <property type="entry name" value="MFS general substrate transporter"/>
    <property type="match status" value="1"/>
</dbReference>
<name>A0A517KX27_9PEZI</name>
<evidence type="ECO:0000256" key="5">
    <source>
        <dbReference type="SAM" id="MobiDB-lite"/>
    </source>
</evidence>
<dbReference type="GO" id="GO:0003824">
    <property type="term" value="F:catalytic activity"/>
    <property type="evidence" value="ECO:0007669"/>
    <property type="project" value="UniProtKB-ARBA"/>
</dbReference>
<comment type="subcellular location">
    <subcellularLocation>
        <location evidence="1">Membrane</location>
        <topology evidence="1">Multi-pass membrane protein</topology>
    </subcellularLocation>
</comment>
<keyword evidence="4 6" id="KW-0472">Membrane</keyword>
<evidence type="ECO:0000256" key="2">
    <source>
        <dbReference type="ARBA" id="ARBA00022692"/>
    </source>
</evidence>
<keyword evidence="2 6" id="KW-0812">Transmembrane</keyword>
<feature type="transmembrane region" description="Helical" evidence="6">
    <location>
        <begin position="322"/>
        <end position="348"/>
    </location>
</feature>
<dbReference type="InterPro" id="IPR020846">
    <property type="entry name" value="MFS_dom"/>
</dbReference>
<dbReference type="PANTHER" id="PTHR23502">
    <property type="entry name" value="MAJOR FACILITATOR SUPERFAMILY"/>
    <property type="match status" value="1"/>
</dbReference>
<evidence type="ECO:0000313" key="9">
    <source>
        <dbReference type="Proteomes" id="UP000316270"/>
    </source>
</evidence>
<evidence type="ECO:0000256" key="6">
    <source>
        <dbReference type="SAM" id="Phobius"/>
    </source>
</evidence>
<dbReference type="Proteomes" id="UP000316270">
    <property type="component" value="Chromosome 1"/>
</dbReference>
<evidence type="ECO:0000259" key="7">
    <source>
        <dbReference type="PROSITE" id="PS50850"/>
    </source>
</evidence>
<evidence type="ECO:0000256" key="4">
    <source>
        <dbReference type="ARBA" id="ARBA00023136"/>
    </source>
</evidence>
<organism evidence="8 9">
    <name type="scientific">Venturia effusa</name>
    <dbReference type="NCBI Taxonomy" id="50376"/>
    <lineage>
        <taxon>Eukaryota</taxon>
        <taxon>Fungi</taxon>
        <taxon>Dikarya</taxon>
        <taxon>Ascomycota</taxon>
        <taxon>Pezizomycotina</taxon>
        <taxon>Dothideomycetes</taxon>
        <taxon>Pleosporomycetidae</taxon>
        <taxon>Venturiales</taxon>
        <taxon>Venturiaceae</taxon>
        <taxon>Venturia</taxon>
    </lineage>
</organism>
<accession>A0A517KX27</accession>
<gene>
    <name evidence="8" type="ORF">FKW77_008724</name>
</gene>
<dbReference type="Pfam" id="PF07690">
    <property type="entry name" value="MFS_1"/>
    <property type="match status" value="1"/>
</dbReference>
<feature type="transmembrane region" description="Helical" evidence="6">
    <location>
        <begin position="96"/>
        <end position="117"/>
    </location>
</feature>
<dbReference type="EMBL" id="CP042185">
    <property type="protein sequence ID" value="QDS67934.1"/>
    <property type="molecule type" value="Genomic_DNA"/>
</dbReference>
<feature type="transmembrane region" description="Helical" evidence="6">
    <location>
        <begin position="55"/>
        <end position="81"/>
    </location>
</feature>
<reference evidence="8 9" key="1">
    <citation type="submission" date="2019-07" db="EMBL/GenBank/DDBJ databases">
        <title>Finished genome of Venturia effusa.</title>
        <authorList>
            <person name="Young C.A."/>
            <person name="Cox M.P."/>
            <person name="Ganley A.R.D."/>
            <person name="David W.J."/>
        </authorList>
    </citation>
    <scope>NUCLEOTIDE SEQUENCE [LARGE SCALE GENOMIC DNA]</scope>
    <source>
        <strain evidence="9">albino</strain>
    </source>
</reference>
<feature type="domain" description="Major facilitator superfamily (MFS) profile" evidence="7">
    <location>
        <begin position="56"/>
        <end position="522"/>
    </location>
</feature>
<dbReference type="InterPro" id="IPR011701">
    <property type="entry name" value="MFS"/>
</dbReference>
<dbReference type="GO" id="GO:0005886">
    <property type="term" value="C:plasma membrane"/>
    <property type="evidence" value="ECO:0007669"/>
    <property type="project" value="TreeGrafter"/>
</dbReference>
<dbReference type="InterPro" id="IPR035929">
    <property type="entry name" value="CoaB-like_sf"/>
</dbReference>
<proteinExistence type="predicted"/>
<keyword evidence="9" id="KW-1185">Reference proteome</keyword>
<dbReference type="GO" id="GO:0015937">
    <property type="term" value="P:coenzyme A biosynthetic process"/>
    <property type="evidence" value="ECO:0007669"/>
    <property type="project" value="UniProtKB-ARBA"/>
</dbReference>
<feature type="transmembrane region" description="Helical" evidence="6">
    <location>
        <begin position="408"/>
        <end position="427"/>
    </location>
</feature>
<evidence type="ECO:0000256" key="3">
    <source>
        <dbReference type="ARBA" id="ARBA00022989"/>
    </source>
</evidence>
<keyword evidence="3 6" id="KW-1133">Transmembrane helix</keyword>
<dbReference type="PANTHER" id="PTHR23502:SF181">
    <property type="entry name" value="MAJOR FACILITATOR SUPERFAMILY (MFS) PROFILE DOMAIN-CONTAINING PROTEIN"/>
    <property type="match status" value="1"/>
</dbReference>
<dbReference type="SUPFAM" id="SSF102645">
    <property type="entry name" value="CoaB-like"/>
    <property type="match status" value="1"/>
</dbReference>
<sequence length="870" mass="96639">MHLIALKELDGTEGTVQLRTKNTTEDESSELILLPHPSKTDPNDPLRWPRWKKHVAFTSVCAFTFFTNYAIGGLAPAFFILSQEFNKTPAQTADLLLWPILILGVFNFFWVPVANYFGKRPVFVFASLLLCVAYIWGATATSFTSLLWSNNIAAFAGSSTEALGAAMVNDLYFLHERGWYMGIYMNFISGGNTIGPLICGFVVESIGWRWHKWMAVIFTGINFIAVLLFVPETQYARDISKSLGSKTSMSSIQIDAGLSSPSEQDVKVEKTPTGGEAEVTSQTEAHPALQVPKKTWLQELSLWNELPKDTNLWEMFIRPFPLIVYPAVMFSFLAYAVSLAWVVAINILNSFILQAPPYNWSPSINGLINIPAFLGNLLGSVTGGWLVDKYSDWRARKNDGVFKPETRLVLLIIPTLIVPAGCLLFGYGVAETMNWTTLFFGNGMVSVGLTAVPIIGMTYVSDAYLPVAPDALLLVNGLKNIVAFGFLHGVSDWVASAGYVNAFEAPLAEAELDYFTNNPPPKALNSHLTLANEFITRHASAGRRVVLVTSGGTTVPLENQTVRYIDNFSAGTRGATSAEYFLEAGYAVIFLHRQFSLLPFSRHYSHNTRSFLDYMKEDEGGRIVVDQEHQDEMVRVFREYRAAKEENRLLILSFTTITDYLWELREVAKLMKPLGSRALFYLAAAVSDFFVPHDRMVEHKIQSSEEFAQKHDQEAGEKMPAARTEGKSLIIDLEPVPKFLKALVDAWAPDAMIVSFKLETDPAILTTKALYALNKYSHHLVIGNLLTTRKWEVVFVSADEGTKWIRVPRGRRTKSFSGIEGLVGQAGGKEADAIAEEHSFVGEPPVEIESLIIPEIAVLHERVIGKGAAK</sequence>
<protein>
    <recommendedName>
        <fullName evidence="7">Major facilitator superfamily (MFS) profile domain-containing protein</fullName>
    </recommendedName>
</protein>
<evidence type="ECO:0000313" key="8">
    <source>
        <dbReference type="EMBL" id="QDS67934.1"/>
    </source>
</evidence>
<feature type="transmembrane region" description="Helical" evidence="6">
    <location>
        <begin position="184"/>
        <end position="207"/>
    </location>
</feature>
<dbReference type="STRING" id="50376.A0A517KX27"/>
<dbReference type="Gene3D" id="3.40.50.10300">
    <property type="entry name" value="CoaB-like"/>
    <property type="match status" value="1"/>
</dbReference>
<feature type="transmembrane region" description="Helical" evidence="6">
    <location>
        <begin position="124"/>
        <end position="146"/>
    </location>
</feature>
<dbReference type="AlphaFoldDB" id="A0A517KX27"/>
<feature type="region of interest" description="Disordered" evidence="5">
    <location>
        <begin position="256"/>
        <end position="284"/>
    </location>
</feature>
<dbReference type="PROSITE" id="PS50850">
    <property type="entry name" value="MFS"/>
    <property type="match status" value="1"/>
</dbReference>
<dbReference type="Gene3D" id="1.20.1250.20">
    <property type="entry name" value="MFS general substrate transporter like domains"/>
    <property type="match status" value="1"/>
</dbReference>
<feature type="transmembrane region" description="Helical" evidence="6">
    <location>
        <begin position="152"/>
        <end position="172"/>
    </location>
</feature>
<evidence type="ECO:0000256" key="1">
    <source>
        <dbReference type="ARBA" id="ARBA00004141"/>
    </source>
</evidence>
<dbReference type="InterPro" id="IPR036259">
    <property type="entry name" value="MFS_trans_sf"/>
</dbReference>